<dbReference type="EMBL" id="MLIQ01000049">
    <property type="protein sequence ID" value="OHU46085.1"/>
    <property type="molecule type" value="Genomic_DNA"/>
</dbReference>
<reference evidence="1 2" key="1">
    <citation type="submission" date="2016-10" db="EMBL/GenBank/DDBJ databases">
        <title>Evaluation of Human, Veterinary and Environmental Mycobacterium chelonae Isolates by Core Genome Phylogenomic Analysis, Targeted Gene Comparison, and Anti-microbial Susceptibility Patterns: A Tale of Mistaken Identities.</title>
        <authorList>
            <person name="Fogelson S.B."/>
            <person name="Camus A.C."/>
            <person name="Lorenz W."/>
            <person name="Vasireddy R."/>
            <person name="Vasireddy S."/>
            <person name="Smith T."/>
            <person name="Brown-Elliott B.A."/>
            <person name="Wallace R.J.Jr."/>
            <person name="Hasan N.A."/>
            <person name="Reischl U."/>
            <person name="Sanchez S."/>
        </authorList>
    </citation>
    <scope>NUCLEOTIDE SEQUENCE [LARGE SCALE GENOMIC DNA]</scope>
    <source>
        <strain evidence="1 2">15515</strain>
    </source>
</reference>
<organism evidence="1 2">
    <name type="scientific">Mycobacteroides chelonae</name>
    <name type="common">Mycobacterium chelonae</name>
    <dbReference type="NCBI Taxonomy" id="1774"/>
    <lineage>
        <taxon>Bacteria</taxon>
        <taxon>Bacillati</taxon>
        <taxon>Actinomycetota</taxon>
        <taxon>Actinomycetes</taxon>
        <taxon>Mycobacteriales</taxon>
        <taxon>Mycobacteriaceae</taxon>
        <taxon>Mycobacteroides</taxon>
    </lineage>
</organism>
<protein>
    <submittedName>
        <fullName evidence="1">Uncharacterized protein</fullName>
    </submittedName>
</protein>
<proteinExistence type="predicted"/>
<sequence>MGKHSKPEDLVTAISETRLIELRREAHASDRAAGPFVDPSVLRRCELILDRRGELWAAAVLGRDISRRSVGVPHRPHLIPGEDRVLVAADAEEDQTAIGHLDPDLHVR</sequence>
<name>A0A1S1LI98_MYCCH</name>
<dbReference type="Proteomes" id="UP000180043">
    <property type="component" value="Unassembled WGS sequence"/>
</dbReference>
<dbReference type="AlphaFoldDB" id="A0A1S1LI98"/>
<gene>
    <name evidence="1" type="ORF">BKG82_28290</name>
</gene>
<accession>A0A1S1LI98</accession>
<evidence type="ECO:0000313" key="2">
    <source>
        <dbReference type="Proteomes" id="UP000180043"/>
    </source>
</evidence>
<dbReference type="RefSeq" id="WP_070948108.1">
    <property type="nucleotide sequence ID" value="NZ_MLIQ01000049.1"/>
</dbReference>
<comment type="caution">
    <text evidence="1">The sequence shown here is derived from an EMBL/GenBank/DDBJ whole genome shotgun (WGS) entry which is preliminary data.</text>
</comment>
<evidence type="ECO:0000313" key="1">
    <source>
        <dbReference type="EMBL" id="OHU46085.1"/>
    </source>
</evidence>